<feature type="non-terminal residue" evidence="2">
    <location>
        <position position="343"/>
    </location>
</feature>
<dbReference type="AlphaFoldDB" id="A0A0P7WVM6"/>
<protein>
    <submittedName>
        <fullName evidence="2">Uncharacterized protein</fullName>
    </submittedName>
</protein>
<feature type="compositionally biased region" description="Polar residues" evidence="1">
    <location>
        <begin position="119"/>
        <end position="149"/>
    </location>
</feature>
<reference evidence="2 3" key="1">
    <citation type="submission" date="2015-08" db="EMBL/GenBank/DDBJ databases">
        <title>The genome of the Asian arowana (Scleropages formosus).</title>
        <authorList>
            <person name="Tan M.H."/>
            <person name="Gan H.M."/>
            <person name="Croft L.J."/>
            <person name="Austin C.M."/>
        </authorList>
    </citation>
    <scope>NUCLEOTIDE SEQUENCE [LARGE SCALE GENOMIC DNA]</scope>
    <source>
        <strain evidence="2">Aro1</strain>
    </source>
</reference>
<feature type="compositionally biased region" description="Polar residues" evidence="1">
    <location>
        <begin position="88"/>
        <end position="105"/>
    </location>
</feature>
<gene>
    <name evidence="2" type="ORF">Z043_115829</name>
</gene>
<comment type="caution">
    <text evidence="2">The sequence shown here is derived from an EMBL/GenBank/DDBJ whole genome shotgun (WGS) entry which is preliminary data.</text>
</comment>
<organism evidence="2 3">
    <name type="scientific">Scleropages formosus</name>
    <name type="common">Asian bonytongue</name>
    <name type="synonym">Osteoglossum formosum</name>
    <dbReference type="NCBI Taxonomy" id="113540"/>
    <lineage>
        <taxon>Eukaryota</taxon>
        <taxon>Metazoa</taxon>
        <taxon>Chordata</taxon>
        <taxon>Craniata</taxon>
        <taxon>Vertebrata</taxon>
        <taxon>Euteleostomi</taxon>
        <taxon>Actinopterygii</taxon>
        <taxon>Neopterygii</taxon>
        <taxon>Teleostei</taxon>
        <taxon>Osteoglossocephala</taxon>
        <taxon>Osteoglossomorpha</taxon>
        <taxon>Osteoglossiformes</taxon>
        <taxon>Osteoglossidae</taxon>
        <taxon>Scleropages</taxon>
    </lineage>
</organism>
<name>A0A0P7WVM6_SCLFO</name>
<feature type="compositionally biased region" description="Pro residues" evidence="1">
    <location>
        <begin position="158"/>
        <end position="211"/>
    </location>
</feature>
<feature type="compositionally biased region" description="Pro residues" evidence="1">
    <location>
        <begin position="313"/>
        <end position="330"/>
    </location>
</feature>
<evidence type="ECO:0000313" key="2">
    <source>
        <dbReference type="EMBL" id="KPP65732.1"/>
    </source>
</evidence>
<feature type="compositionally biased region" description="Low complexity" evidence="1">
    <location>
        <begin position="12"/>
        <end position="23"/>
    </location>
</feature>
<evidence type="ECO:0000256" key="1">
    <source>
        <dbReference type="SAM" id="MobiDB-lite"/>
    </source>
</evidence>
<evidence type="ECO:0000313" key="3">
    <source>
        <dbReference type="Proteomes" id="UP000034805"/>
    </source>
</evidence>
<dbReference type="Proteomes" id="UP000034805">
    <property type="component" value="Unassembled WGS sequence"/>
</dbReference>
<proteinExistence type="predicted"/>
<sequence>MNVNQQAHMASPYGQSHPGYQGYPQGGYGGQHMTASYSGQYAPYNGPASGYQQGGLPSGSVRPPLTSGAPVLASQDYNQYAQGGVQNGPPTMSSQAPRPPVSQSYVPAHVHPAGPQPAYRQQQSGAPPASVQQMTNQMAGMQMVSSASSLAAPGTMFPGPPSQQPTVSPPSSQPQFPGPPTQQLPVPPPTSQPQFPGPLPQQPPAFHPAPAPTSGFPPVGSASPRPPSMQGPPLSHQSLSGPPMSQASQGPLSGLPATSGMPPGPPPIAMQGPPMQPGIQGYQSQQNGAFGQGGALQPGYSSPYPVQQNFGAPPIPPGPAPGPAPAPSLPGPKRLDPDSIPSP</sequence>
<accession>A0A0P7WVM6</accession>
<feature type="compositionally biased region" description="Polar residues" evidence="1">
    <location>
        <begin position="235"/>
        <end position="251"/>
    </location>
</feature>
<feature type="region of interest" description="Disordered" evidence="1">
    <location>
        <begin position="1"/>
        <end position="343"/>
    </location>
</feature>
<dbReference type="EMBL" id="JARO02006106">
    <property type="protein sequence ID" value="KPP65732.1"/>
    <property type="molecule type" value="Genomic_DNA"/>
</dbReference>